<dbReference type="Proteomes" id="UP000549052">
    <property type="component" value="Unassembled WGS sequence"/>
</dbReference>
<organism evidence="1 2">
    <name type="scientific">Phyllobacterium myrsinacearum</name>
    <dbReference type="NCBI Taxonomy" id="28101"/>
    <lineage>
        <taxon>Bacteria</taxon>
        <taxon>Pseudomonadati</taxon>
        <taxon>Pseudomonadota</taxon>
        <taxon>Alphaproteobacteria</taxon>
        <taxon>Hyphomicrobiales</taxon>
        <taxon>Phyllobacteriaceae</taxon>
        <taxon>Phyllobacterium</taxon>
    </lineage>
</organism>
<gene>
    <name evidence="1" type="ORF">FHW16_005531</name>
</gene>
<proteinExistence type="predicted"/>
<dbReference type="RefSeq" id="WP_182552330.1">
    <property type="nucleotide sequence ID" value="NZ_JACGXN010000016.1"/>
</dbReference>
<dbReference type="AlphaFoldDB" id="A0A839EWV6"/>
<sequence length="74" mass="8396">MADWVVQTRGRYAGRIGTVQLDDDLGFKHVRFGPRDPIVMLRDASLRQATQTEIADRLGCRVQDLPPYLKDAPK</sequence>
<reference evidence="1 2" key="1">
    <citation type="submission" date="2020-07" db="EMBL/GenBank/DDBJ databases">
        <title>Genomic Encyclopedia of Type Strains, Phase IV (KMG-V): Genome sequencing to study the core and pangenomes of soil and plant-associated prokaryotes.</title>
        <authorList>
            <person name="Whitman W."/>
        </authorList>
    </citation>
    <scope>NUCLEOTIDE SEQUENCE [LARGE SCALE GENOMIC DNA]</scope>
    <source>
        <strain evidence="1 2">AN3</strain>
    </source>
</reference>
<evidence type="ECO:0000313" key="1">
    <source>
        <dbReference type="EMBL" id="MBA8881786.1"/>
    </source>
</evidence>
<dbReference type="EMBL" id="JACGXN010000016">
    <property type="protein sequence ID" value="MBA8881786.1"/>
    <property type="molecule type" value="Genomic_DNA"/>
</dbReference>
<protein>
    <submittedName>
        <fullName evidence="1">Uncharacterized protein</fullName>
    </submittedName>
</protein>
<keyword evidence="2" id="KW-1185">Reference proteome</keyword>
<comment type="caution">
    <text evidence="1">The sequence shown here is derived from an EMBL/GenBank/DDBJ whole genome shotgun (WGS) entry which is preliminary data.</text>
</comment>
<accession>A0A839EWV6</accession>
<evidence type="ECO:0000313" key="2">
    <source>
        <dbReference type="Proteomes" id="UP000549052"/>
    </source>
</evidence>
<name>A0A839EWV6_9HYPH</name>